<dbReference type="PANTHER" id="PTHR36153:SF1">
    <property type="entry name" value="TYPE VI SECRETION SYSTEM COMPONENT TSSM1"/>
    <property type="match status" value="1"/>
</dbReference>
<evidence type="ECO:0000259" key="2">
    <source>
        <dbReference type="Pfam" id="PF06744"/>
    </source>
</evidence>
<dbReference type="NCBIfam" id="TIGR03348">
    <property type="entry name" value="VI_IcmF"/>
    <property type="match status" value="1"/>
</dbReference>
<evidence type="ECO:0000313" key="7">
    <source>
        <dbReference type="Proteomes" id="UP001139559"/>
    </source>
</evidence>
<dbReference type="RefSeq" id="WP_248008643.1">
    <property type="nucleotide sequence ID" value="NZ_JAJHVV010000005.1"/>
</dbReference>
<feature type="transmembrane region" description="Helical" evidence="1">
    <location>
        <begin position="39"/>
        <end position="61"/>
    </location>
</feature>
<keyword evidence="1" id="KW-0812">Transmembrane</keyword>
<feature type="transmembrane region" description="Helical" evidence="1">
    <location>
        <begin position="12"/>
        <end position="33"/>
    </location>
</feature>
<feature type="domain" description="Type VI secretion system component TssM1 helical" evidence="5">
    <location>
        <begin position="898"/>
        <end position="995"/>
    </location>
</feature>
<feature type="domain" description="Type VI secretion system IcmF C-terminal" evidence="2">
    <location>
        <begin position="1005"/>
        <end position="1108"/>
    </location>
</feature>
<keyword evidence="7" id="KW-1185">Reference proteome</keyword>
<dbReference type="Proteomes" id="UP001139559">
    <property type="component" value="Unassembled WGS sequence"/>
</dbReference>
<reference evidence="6" key="1">
    <citation type="submission" date="2021-11" db="EMBL/GenBank/DDBJ databases">
        <title>Vibrio ZSDE26 sp. nov. and Vibrio ZSDZ34 sp. nov., isolated from coastal seawater in Qingdao.</title>
        <authorList>
            <person name="Zhang P."/>
        </authorList>
    </citation>
    <scope>NUCLEOTIDE SEQUENCE</scope>
    <source>
        <strain evidence="6">ZSDE26</strain>
    </source>
</reference>
<dbReference type="InterPro" id="IPR053156">
    <property type="entry name" value="T6SS_TssM-like"/>
</dbReference>
<keyword evidence="1" id="KW-0472">Membrane</keyword>
<proteinExistence type="predicted"/>
<dbReference type="Pfam" id="PF21070">
    <property type="entry name" value="IcmF_helical"/>
    <property type="match status" value="1"/>
</dbReference>
<protein>
    <submittedName>
        <fullName evidence="6">Type VI secretion system membrane subunit TssM</fullName>
    </submittedName>
</protein>
<dbReference type="AlphaFoldDB" id="A0A9X1XI09"/>
<evidence type="ECO:0000256" key="1">
    <source>
        <dbReference type="SAM" id="Phobius"/>
    </source>
</evidence>
<gene>
    <name evidence="6" type="primary">tssM</name>
    <name evidence="6" type="ORF">KP803_09790</name>
</gene>
<sequence length="1132" mass="128791">MFNTKFFRNPIFLSTLFAVITISILFSIQFFWFKEGSKLYLWIGMALVSFAYLLFLASLWYKKRKYSKLQHIETESEALSTVIRPLLYEAGNRPIYLLIGNKSAGKSQFLTHSNAIKPRDKSNTIKNDFFEWYESDSAIYIKPDHRLVFQEVSSADSSLWESFINEIIRHRPRRPFSGCLLFVDFEFLIIHEKEQVDYTVNALVDRLISIGQKTAAALPVYLMMTKLDKLEGFREYVQFSPLKSNLEFLSIPLKDAKGAVANYCTDSYQNLVKVMESNALDASSHSNHVNEKQAILSFPKQFELCQNEVCALISRLNEANQGLYSLDLREVFFTSNLQGGRKYNLLAKSCSNYFNLPIIASEHTHLTETPYFTRFLMESQILPEADFAGENKTYLKLIQRRSRLAMAFSVSILLGGGDLLVTALDSNLKVIDQLVSVEDANHQTNIATSFDNQLLDVSNRIRPVYNAWIDGNIALDAEIASLNVSKLEPTTKLAYQALISKISQELMPVIERGYRIQLTQHQENLNKTLPLLKGYLMLKEPSKREITFLRKQTYSALNSLSSQPHVVDSVIEYLDAYFRTSFEPVEISMDLVRATRRSLLANSNVDLVYSQLLQQANDIDLGTLNLQRAVGFDFNTIFNDNFESKRLEIGNVYTSTGFSTFYRPNVDLLSTQVISDNWVLGLSNHVIPTKAEEESFKEEVRKKYTDDYINYWRNTLGELKVKQYNNIAELTNAIDLISGPASPMTTILRQVYVNTHFSPDANKGSLLANISPAASGAVDAISGLAEEVIKPDYLFMQRVEQAFRHLNHLQVNETSNTPTPWEEIITALNRLRTYMKDISDAPDSQMAALTAAKARMNSSESDPIIRLKQIAQKSPEPVRSWLLDIVNQSWSVMIAESSKGIQTQWYSEIYSKFREVGLNRYPFQLDAKDEISLEDFELLFASGGLLDNFIQENFAPFYDTNLWTPRRVDGEILDLSPEVLVQLRNYNVIKDTLISKSTNRFYIPFSANVLDLDSSAIRASVQVADARIDYYHGPSRIQELQWPPQSGDFNVAITIQDVTDEGKQHVLNKSGQWAVYRLLGKSTLTNTHNGSFTSDITVSGRDLSLRITPLTQRNPFTLGELFNFTIPESISL</sequence>
<evidence type="ECO:0000259" key="3">
    <source>
        <dbReference type="Pfam" id="PF06761"/>
    </source>
</evidence>
<accession>A0A9X1XI09</accession>
<dbReference type="PANTHER" id="PTHR36153">
    <property type="entry name" value="INNER MEMBRANE PROTEIN-RELATED"/>
    <property type="match status" value="1"/>
</dbReference>
<comment type="caution">
    <text evidence="6">The sequence shown here is derived from an EMBL/GenBank/DDBJ whole genome shotgun (WGS) entry which is preliminary data.</text>
</comment>
<dbReference type="Pfam" id="PF14331">
    <property type="entry name" value="IcmF-related_N"/>
    <property type="match status" value="1"/>
</dbReference>
<dbReference type="Pfam" id="PF06744">
    <property type="entry name" value="IcmF_C"/>
    <property type="match status" value="1"/>
</dbReference>
<dbReference type="InterPro" id="IPR048677">
    <property type="entry name" value="TssM1_hel"/>
</dbReference>
<dbReference type="InterPro" id="IPR017731">
    <property type="entry name" value="TssM1-like"/>
</dbReference>
<evidence type="ECO:0000313" key="6">
    <source>
        <dbReference type="EMBL" id="MCK6263562.1"/>
    </source>
</evidence>
<organism evidence="6 7">
    <name type="scientific">Vibrio amylolyticus</name>
    <dbReference type="NCBI Taxonomy" id="2847292"/>
    <lineage>
        <taxon>Bacteria</taxon>
        <taxon>Pseudomonadati</taxon>
        <taxon>Pseudomonadota</taxon>
        <taxon>Gammaproteobacteria</taxon>
        <taxon>Vibrionales</taxon>
        <taxon>Vibrionaceae</taxon>
        <taxon>Vibrio</taxon>
    </lineage>
</organism>
<keyword evidence="1" id="KW-1133">Transmembrane helix</keyword>
<dbReference type="InterPro" id="IPR025743">
    <property type="entry name" value="TssM1_N"/>
</dbReference>
<dbReference type="EMBL" id="JAJHVV010000005">
    <property type="protein sequence ID" value="MCK6263562.1"/>
    <property type="molecule type" value="Genomic_DNA"/>
</dbReference>
<feature type="domain" description="IcmF-related" evidence="3">
    <location>
        <begin position="485"/>
        <end position="755"/>
    </location>
</feature>
<dbReference type="InterPro" id="IPR009612">
    <property type="entry name" value="IcmF-rel"/>
</dbReference>
<evidence type="ECO:0000259" key="4">
    <source>
        <dbReference type="Pfam" id="PF14331"/>
    </source>
</evidence>
<evidence type="ECO:0000259" key="5">
    <source>
        <dbReference type="Pfam" id="PF21070"/>
    </source>
</evidence>
<dbReference type="Pfam" id="PF06761">
    <property type="entry name" value="IcmF-related"/>
    <property type="match status" value="1"/>
</dbReference>
<feature type="domain" description="Type VI secretion system component TssM1 N-terminal" evidence="4">
    <location>
        <begin position="155"/>
        <end position="407"/>
    </location>
</feature>
<name>A0A9X1XI09_9VIBR</name>
<dbReference type="InterPro" id="IPR010623">
    <property type="entry name" value="IcmF_C"/>
</dbReference>